<proteinExistence type="predicted"/>
<dbReference type="EnsemblMetazoa" id="GMOY005936-RA">
    <property type="protein sequence ID" value="GMOY005936-PA"/>
    <property type="gene ID" value="GMOY005936"/>
</dbReference>
<name>A0A1B0FPX9_GLOMM</name>
<evidence type="ECO:0000313" key="2">
    <source>
        <dbReference type="EnsemblMetazoa" id="GMOY005936-PA"/>
    </source>
</evidence>
<dbReference type="VEuPathDB" id="VectorBase:GMOY005936"/>
<evidence type="ECO:0000256" key="1">
    <source>
        <dbReference type="SAM" id="MobiDB-lite"/>
    </source>
</evidence>
<evidence type="ECO:0000313" key="3">
    <source>
        <dbReference type="Proteomes" id="UP000092444"/>
    </source>
</evidence>
<dbReference type="AlphaFoldDB" id="A0A1B0FPX9"/>
<dbReference type="EMBL" id="CCAG010017316">
    <property type="status" value="NOT_ANNOTATED_CDS"/>
    <property type="molecule type" value="Genomic_DNA"/>
</dbReference>
<protein>
    <submittedName>
        <fullName evidence="2">Uncharacterized protein</fullName>
    </submittedName>
</protein>
<reference evidence="2" key="1">
    <citation type="submission" date="2020-05" db="UniProtKB">
        <authorList>
            <consortium name="EnsemblMetazoa"/>
        </authorList>
    </citation>
    <scope>IDENTIFICATION</scope>
    <source>
        <strain evidence="2">Yale</strain>
    </source>
</reference>
<accession>A0A1B0FPX9</accession>
<feature type="region of interest" description="Disordered" evidence="1">
    <location>
        <begin position="1"/>
        <end position="24"/>
    </location>
</feature>
<keyword evidence="3" id="KW-1185">Reference proteome</keyword>
<dbReference type="Proteomes" id="UP000092444">
    <property type="component" value="Unassembled WGS sequence"/>
</dbReference>
<sequence length="60" mass="6841">MLCGNDDDRDANDDRGNDDDDDNSEFELFVALEMMIKQSIAKYNDPTLLETSSKALQKLR</sequence>
<organism evidence="2 3">
    <name type="scientific">Glossina morsitans morsitans</name>
    <name type="common">Savannah tsetse fly</name>
    <dbReference type="NCBI Taxonomy" id="37546"/>
    <lineage>
        <taxon>Eukaryota</taxon>
        <taxon>Metazoa</taxon>
        <taxon>Ecdysozoa</taxon>
        <taxon>Arthropoda</taxon>
        <taxon>Hexapoda</taxon>
        <taxon>Insecta</taxon>
        <taxon>Pterygota</taxon>
        <taxon>Neoptera</taxon>
        <taxon>Endopterygota</taxon>
        <taxon>Diptera</taxon>
        <taxon>Brachycera</taxon>
        <taxon>Muscomorpha</taxon>
        <taxon>Hippoboscoidea</taxon>
        <taxon>Glossinidae</taxon>
        <taxon>Glossina</taxon>
    </lineage>
</organism>